<evidence type="ECO:0000313" key="1">
    <source>
        <dbReference type="EMBL" id="MFC3002948.1"/>
    </source>
</evidence>
<organism evidence="1 2">
    <name type="scientific">Falsiroseomonas tokyonensis</name>
    <dbReference type="NCBI Taxonomy" id="430521"/>
    <lineage>
        <taxon>Bacteria</taxon>
        <taxon>Pseudomonadati</taxon>
        <taxon>Pseudomonadota</taxon>
        <taxon>Alphaproteobacteria</taxon>
        <taxon>Acetobacterales</taxon>
        <taxon>Roseomonadaceae</taxon>
        <taxon>Falsiroseomonas</taxon>
    </lineage>
</organism>
<protein>
    <submittedName>
        <fullName evidence="1">Uncharacterized protein</fullName>
    </submittedName>
</protein>
<proteinExistence type="predicted"/>
<name>A0ABV7C055_9PROT</name>
<dbReference type="EMBL" id="JBHRSB010000008">
    <property type="protein sequence ID" value="MFC3002948.1"/>
    <property type="molecule type" value="Genomic_DNA"/>
</dbReference>
<accession>A0ABV7C055</accession>
<dbReference type="Proteomes" id="UP001595420">
    <property type="component" value="Unassembled WGS sequence"/>
</dbReference>
<evidence type="ECO:0000313" key="2">
    <source>
        <dbReference type="Proteomes" id="UP001595420"/>
    </source>
</evidence>
<gene>
    <name evidence="1" type="ORF">ACFOD3_23820</name>
</gene>
<reference evidence="2" key="1">
    <citation type="journal article" date="2019" name="Int. J. Syst. Evol. Microbiol.">
        <title>The Global Catalogue of Microorganisms (GCM) 10K type strain sequencing project: providing services to taxonomists for standard genome sequencing and annotation.</title>
        <authorList>
            <consortium name="The Broad Institute Genomics Platform"/>
            <consortium name="The Broad Institute Genome Sequencing Center for Infectious Disease"/>
            <person name="Wu L."/>
            <person name="Ma J."/>
        </authorList>
    </citation>
    <scope>NUCLEOTIDE SEQUENCE [LARGE SCALE GENOMIC DNA]</scope>
    <source>
        <strain evidence="2">CGMCC 1.16855</strain>
    </source>
</reference>
<comment type="caution">
    <text evidence="1">The sequence shown here is derived from an EMBL/GenBank/DDBJ whole genome shotgun (WGS) entry which is preliminary data.</text>
</comment>
<keyword evidence="2" id="KW-1185">Reference proteome</keyword>
<sequence>MLDQIAERPSRSRVRRPAIVSVSTRHGLPDGATISEIGGQVSSVGHTNCAPVGEGHRTDGDHTTSALSDTCAALKALQRKRRFCIVSQSRCDRSCEAFIASMLGYRADQDETARKAVWQQASAIRKMVEGGGGGHSHSEDQWRHALSASTPIILQSAAARAGWDKLRAECERDMRRLAKTLPVYGWAQQVRGFGDLGLAIVIGETGDLSLYATKERVWKRLGLAVIEGFRQSRRSDVEQAAAHGFNPKRRAEIWAIADAMFRHQWRGAKEDAPPHALGPYGEAYARRKAGTEAREWTPKHRDNDARRIMTKQLVEDLWREWRKANG</sequence>